<evidence type="ECO:0000259" key="4">
    <source>
        <dbReference type="PROSITE" id="PS50126"/>
    </source>
</evidence>
<dbReference type="PROSITE" id="PS50126">
    <property type="entry name" value="S1"/>
    <property type="match status" value="1"/>
</dbReference>
<evidence type="ECO:0000256" key="2">
    <source>
        <dbReference type="ARBA" id="ARBA00022980"/>
    </source>
</evidence>
<name>A0A4Y7RHV6_9FIRM</name>
<reference evidence="5 6" key="1">
    <citation type="journal article" date="2018" name="Environ. Microbiol.">
        <title>Novel energy conservation strategies and behaviour of Pelotomaculum schinkii driving syntrophic propionate catabolism.</title>
        <authorList>
            <person name="Hidalgo-Ahumada C.A.P."/>
            <person name="Nobu M.K."/>
            <person name="Narihiro T."/>
            <person name="Tamaki H."/>
            <person name="Liu W.T."/>
            <person name="Kamagata Y."/>
            <person name="Stams A.J.M."/>
            <person name="Imachi H."/>
            <person name="Sousa D.Z."/>
        </authorList>
    </citation>
    <scope>NUCLEOTIDE SEQUENCE [LARGE SCALE GENOMIC DNA]</scope>
    <source>
        <strain evidence="5 6">HH</strain>
    </source>
</reference>
<dbReference type="GO" id="GO:0005840">
    <property type="term" value="C:ribosome"/>
    <property type="evidence" value="ECO:0007669"/>
    <property type="project" value="UniProtKB-KW"/>
</dbReference>
<dbReference type="GO" id="GO:1990904">
    <property type="term" value="C:ribonucleoprotein complex"/>
    <property type="evidence" value="ECO:0007669"/>
    <property type="project" value="UniProtKB-KW"/>
</dbReference>
<sequence length="127" mass="13668">MPIELGSIVEGVVTGITNFGAFIELPGGATGLVHISEIAEVYVKDVHDFLKAGDKVMVKVISVDPKGKIGLSIKQANPSARAPKKKFQASFEDKLAKFMKDSEERLQVLKRSTEAKRGGRGSGRKAD</sequence>
<dbReference type="GO" id="GO:0005737">
    <property type="term" value="C:cytoplasm"/>
    <property type="evidence" value="ECO:0007669"/>
    <property type="project" value="UniProtKB-ARBA"/>
</dbReference>
<keyword evidence="3" id="KW-0687">Ribonucleoprotein</keyword>
<keyword evidence="2" id="KW-0689">Ribosomal protein</keyword>
<evidence type="ECO:0000313" key="5">
    <source>
        <dbReference type="EMBL" id="TEB08381.1"/>
    </source>
</evidence>
<keyword evidence="6" id="KW-1185">Reference proteome</keyword>
<comment type="caution">
    <text evidence="5">The sequence shown here is derived from an EMBL/GenBank/DDBJ whole genome shotgun (WGS) entry which is preliminary data.</text>
</comment>
<evidence type="ECO:0000313" key="6">
    <source>
        <dbReference type="Proteomes" id="UP000298324"/>
    </source>
</evidence>
<dbReference type="GO" id="GO:0006412">
    <property type="term" value="P:translation"/>
    <property type="evidence" value="ECO:0007669"/>
    <property type="project" value="TreeGrafter"/>
</dbReference>
<organism evidence="5 6">
    <name type="scientific">Pelotomaculum schinkii</name>
    <dbReference type="NCBI Taxonomy" id="78350"/>
    <lineage>
        <taxon>Bacteria</taxon>
        <taxon>Bacillati</taxon>
        <taxon>Bacillota</taxon>
        <taxon>Clostridia</taxon>
        <taxon>Eubacteriales</taxon>
        <taxon>Desulfotomaculaceae</taxon>
        <taxon>Pelotomaculum</taxon>
    </lineage>
</organism>
<dbReference type="PANTHER" id="PTHR10724">
    <property type="entry name" value="30S RIBOSOMAL PROTEIN S1"/>
    <property type="match status" value="1"/>
</dbReference>
<dbReference type="InterPro" id="IPR050437">
    <property type="entry name" value="Ribos_protein_bS1-like"/>
</dbReference>
<dbReference type="RefSeq" id="WP_134217180.1">
    <property type="nucleotide sequence ID" value="NZ_QFGA01000001.1"/>
</dbReference>
<dbReference type="GO" id="GO:0003735">
    <property type="term" value="F:structural constituent of ribosome"/>
    <property type="evidence" value="ECO:0007669"/>
    <property type="project" value="TreeGrafter"/>
</dbReference>
<dbReference type="SMART" id="SM00316">
    <property type="entry name" value="S1"/>
    <property type="match status" value="1"/>
</dbReference>
<dbReference type="PANTHER" id="PTHR10724:SF7">
    <property type="entry name" value="SMALL RIBOSOMAL SUBUNIT PROTEIN BS1C"/>
    <property type="match status" value="1"/>
</dbReference>
<gene>
    <name evidence="5" type="primary">yugI</name>
    <name evidence="5" type="ORF">Psch_01944</name>
</gene>
<dbReference type="CDD" id="cd05692">
    <property type="entry name" value="S1_RPS1_repeat_hs4"/>
    <property type="match status" value="1"/>
</dbReference>
<dbReference type="FunFam" id="2.40.50.140:FF:000051">
    <property type="entry name" value="RNA-binding transcriptional accessory protein"/>
    <property type="match status" value="1"/>
</dbReference>
<protein>
    <submittedName>
        <fullName evidence="5">General stress protein 13</fullName>
    </submittedName>
</protein>
<dbReference type="Pfam" id="PF00575">
    <property type="entry name" value="S1"/>
    <property type="match status" value="1"/>
</dbReference>
<dbReference type="AlphaFoldDB" id="A0A4Y7RHV6"/>
<evidence type="ECO:0000256" key="3">
    <source>
        <dbReference type="ARBA" id="ARBA00023274"/>
    </source>
</evidence>
<dbReference type="Gene3D" id="2.40.50.140">
    <property type="entry name" value="Nucleic acid-binding proteins"/>
    <property type="match status" value="1"/>
</dbReference>
<evidence type="ECO:0000256" key="1">
    <source>
        <dbReference type="ARBA" id="ARBA00006767"/>
    </source>
</evidence>
<dbReference type="SUPFAM" id="SSF50249">
    <property type="entry name" value="Nucleic acid-binding proteins"/>
    <property type="match status" value="1"/>
</dbReference>
<dbReference type="Proteomes" id="UP000298324">
    <property type="component" value="Unassembled WGS sequence"/>
</dbReference>
<dbReference type="InterPro" id="IPR003029">
    <property type="entry name" value="S1_domain"/>
</dbReference>
<dbReference type="EMBL" id="QFGA01000001">
    <property type="protein sequence ID" value="TEB08381.1"/>
    <property type="molecule type" value="Genomic_DNA"/>
</dbReference>
<feature type="domain" description="S1 motif" evidence="4">
    <location>
        <begin position="6"/>
        <end position="74"/>
    </location>
</feature>
<comment type="similarity">
    <text evidence="1">Belongs to the bacterial ribosomal protein bS1 family.</text>
</comment>
<dbReference type="GO" id="GO:0003729">
    <property type="term" value="F:mRNA binding"/>
    <property type="evidence" value="ECO:0007669"/>
    <property type="project" value="TreeGrafter"/>
</dbReference>
<proteinExistence type="inferred from homology"/>
<dbReference type="InterPro" id="IPR012340">
    <property type="entry name" value="NA-bd_OB-fold"/>
</dbReference>
<accession>A0A4Y7RHV6</accession>